<dbReference type="PANTHER" id="PTHR24379:SF121">
    <property type="entry name" value="C2H2-TYPE DOMAIN-CONTAINING PROTEIN"/>
    <property type="match status" value="1"/>
</dbReference>
<gene>
    <name evidence="8" type="primary">106068084</name>
</gene>
<dbReference type="VEuPathDB" id="VectorBase:BGLB021274"/>
<feature type="compositionally biased region" description="Polar residues" evidence="6">
    <location>
        <begin position="320"/>
        <end position="335"/>
    </location>
</feature>
<feature type="domain" description="C2H2-type" evidence="7">
    <location>
        <begin position="2198"/>
        <end position="2225"/>
    </location>
</feature>
<organism evidence="8 9">
    <name type="scientific">Biomphalaria glabrata</name>
    <name type="common">Bloodfluke planorb</name>
    <name type="synonym">Freshwater snail</name>
    <dbReference type="NCBI Taxonomy" id="6526"/>
    <lineage>
        <taxon>Eukaryota</taxon>
        <taxon>Metazoa</taxon>
        <taxon>Spiralia</taxon>
        <taxon>Lophotrochozoa</taxon>
        <taxon>Mollusca</taxon>
        <taxon>Gastropoda</taxon>
        <taxon>Heterobranchia</taxon>
        <taxon>Euthyneura</taxon>
        <taxon>Panpulmonata</taxon>
        <taxon>Hygrophila</taxon>
        <taxon>Lymnaeoidea</taxon>
        <taxon>Planorbidae</taxon>
        <taxon>Biomphalaria</taxon>
    </lineage>
</organism>
<feature type="compositionally biased region" description="Low complexity" evidence="6">
    <location>
        <begin position="774"/>
        <end position="807"/>
    </location>
</feature>
<feature type="compositionally biased region" description="Acidic residues" evidence="6">
    <location>
        <begin position="2725"/>
        <end position="2735"/>
    </location>
</feature>
<evidence type="ECO:0000256" key="5">
    <source>
        <dbReference type="PROSITE-ProRule" id="PRU00042"/>
    </source>
</evidence>
<feature type="domain" description="C2H2-type" evidence="7">
    <location>
        <begin position="2462"/>
        <end position="2490"/>
    </location>
</feature>
<dbReference type="VEuPathDB" id="VectorBase:BGLAX_027760"/>
<feature type="region of interest" description="Disordered" evidence="6">
    <location>
        <begin position="1"/>
        <end position="170"/>
    </location>
</feature>
<evidence type="ECO:0000259" key="7">
    <source>
        <dbReference type="PROSITE" id="PS50157"/>
    </source>
</evidence>
<feature type="region of interest" description="Disordered" evidence="6">
    <location>
        <begin position="774"/>
        <end position="810"/>
    </location>
</feature>
<feature type="compositionally biased region" description="Acidic residues" evidence="6">
    <location>
        <begin position="2754"/>
        <end position="2764"/>
    </location>
</feature>
<dbReference type="InterPro" id="IPR036236">
    <property type="entry name" value="Znf_C2H2_sf"/>
</dbReference>
<evidence type="ECO:0000256" key="6">
    <source>
        <dbReference type="SAM" id="MobiDB-lite"/>
    </source>
</evidence>
<name>A0A2C9KM33_BIOGL</name>
<feature type="region of interest" description="Disordered" evidence="6">
    <location>
        <begin position="1479"/>
        <end position="1516"/>
    </location>
</feature>
<reference evidence="8" key="1">
    <citation type="submission" date="2020-05" db="UniProtKB">
        <authorList>
            <consortium name="EnsemblMetazoa"/>
        </authorList>
    </citation>
    <scope>IDENTIFICATION</scope>
    <source>
        <strain evidence="8">BB02</strain>
    </source>
</reference>
<feature type="compositionally biased region" description="Acidic residues" evidence="6">
    <location>
        <begin position="2860"/>
        <end position="2888"/>
    </location>
</feature>
<feature type="compositionally biased region" description="Basic and acidic residues" evidence="6">
    <location>
        <begin position="106"/>
        <end position="117"/>
    </location>
</feature>
<feature type="domain" description="C2H2-type" evidence="7">
    <location>
        <begin position="1536"/>
        <end position="1559"/>
    </location>
</feature>
<dbReference type="GO" id="GO:0008270">
    <property type="term" value="F:zinc ion binding"/>
    <property type="evidence" value="ECO:0007669"/>
    <property type="project" value="UniProtKB-KW"/>
</dbReference>
<dbReference type="EnsemblMetazoa" id="BGLB021274-RC">
    <property type="protein sequence ID" value="BGLB021274-PC"/>
    <property type="gene ID" value="BGLB021274"/>
</dbReference>
<dbReference type="InterPro" id="IPR013087">
    <property type="entry name" value="Znf_C2H2_type"/>
</dbReference>
<dbReference type="RefSeq" id="XP_013082834.2">
    <property type="nucleotide sequence ID" value="XM_013227380.2"/>
</dbReference>
<feature type="region of interest" description="Disordered" evidence="6">
    <location>
        <begin position="1861"/>
        <end position="1918"/>
    </location>
</feature>
<feature type="region of interest" description="Disordered" evidence="6">
    <location>
        <begin position="2714"/>
        <end position="2932"/>
    </location>
</feature>
<dbReference type="Proteomes" id="UP000076420">
    <property type="component" value="Unassembled WGS sequence"/>
</dbReference>
<dbReference type="EnsemblMetazoa" id="BGLB021274-RD">
    <property type="protein sequence ID" value="BGLB021274-PD"/>
    <property type="gene ID" value="BGLB021274"/>
</dbReference>
<feature type="compositionally biased region" description="Basic and acidic residues" evidence="6">
    <location>
        <begin position="64"/>
        <end position="81"/>
    </location>
</feature>
<feature type="compositionally biased region" description="Polar residues" evidence="6">
    <location>
        <begin position="1495"/>
        <end position="1516"/>
    </location>
</feature>
<dbReference type="PROSITE" id="PS00028">
    <property type="entry name" value="ZINC_FINGER_C2H2_1"/>
    <property type="match status" value="7"/>
</dbReference>
<feature type="compositionally biased region" description="Basic and acidic residues" evidence="6">
    <location>
        <begin position="2736"/>
        <end position="2753"/>
    </location>
</feature>
<dbReference type="RefSeq" id="XP_013082833.2">
    <property type="nucleotide sequence ID" value="XM_013227379.2"/>
</dbReference>
<evidence type="ECO:0000256" key="1">
    <source>
        <dbReference type="ARBA" id="ARBA00022723"/>
    </source>
</evidence>
<feature type="compositionally biased region" description="Basic and acidic residues" evidence="6">
    <location>
        <begin position="1"/>
        <end position="14"/>
    </location>
</feature>
<feature type="region of interest" description="Disordered" evidence="6">
    <location>
        <begin position="1048"/>
        <end position="1067"/>
    </location>
</feature>
<evidence type="ECO:0000313" key="8">
    <source>
        <dbReference type="EnsemblMetazoa" id="BGLB021274-PC"/>
    </source>
</evidence>
<feature type="region of interest" description="Disordered" evidence="6">
    <location>
        <begin position="311"/>
        <end position="355"/>
    </location>
</feature>
<feature type="compositionally biased region" description="Basic and acidic residues" evidence="6">
    <location>
        <begin position="2914"/>
        <end position="2932"/>
    </location>
</feature>
<dbReference type="Gene3D" id="3.30.160.60">
    <property type="entry name" value="Classic Zinc Finger"/>
    <property type="match status" value="8"/>
</dbReference>
<protein>
    <recommendedName>
        <fullName evidence="7">C2H2-type domain-containing protein</fullName>
    </recommendedName>
</protein>
<evidence type="ECO:0000256" key="2">
    <source>
        <dbReference type="ARBA" id="ARBA00022737"/>
    </source>
</evidence>
<feature type="region of interest" description="Disordered" evidence="6">
    <location>
        <begin position="1793"/>
        <end position="1834"/>
    </location>
</feature>
<feature type="region of interest" description="Disordered" evidence="6">
    <location>
        <begin position="381"/>
        <end position="427"/>
    </location>
</feature>
<dbReference type="KEGG" id="bgt:106068084"/>
<keyword evidence="2" id="KW-0677">Repeat</keyword>
<keyword evidence="3 5" id="KW-0863">Zinc-finger</keyword>
<dbReference type="SUPFAM" id="SSF57667">
    <property type="entry name" value="beta-beta-alpha zinc fingers"/>
    <property type="match status" value="1"/>
</dbReference>
<evidence type="ECO:0000256" key="4">
    <source>
        <dbReference type="ARBA" id="ARBA00022833"/>
    </source>
</evidence>
<dbReference type="OrthoDB" id="6160531at2759"/>
<feature type="compositionally biased region" description="Polar residues" evidence="6">
    <location>
        <begin position="20"/>
        <end position="49"/>
    </location>
</feature>
<feature type="domain" description="C2H2-type" evidence="7">
    <location>
        <begin position="2226"/>
        <end position="2255"/>
    </location>
</feature>
<evidence type="ECO:0000313" key="9">
    <source>
        <dbReference type="Proteomes" id="UP000076420"/>
    </source>
</evidence>
<feature type="compositionally biased region" description="Polar residues" evidence="6">
    <location>
        <begin position="122"/>
        <end position="134"/>
    </location>
</feature>
<feature type="compositionally biased region" description="Basic and acidic residues" evidence="6">
    <location>
        <begin position="381"/>
        <end position="422"/>
    </location>
</feature>
<dbReference type="SMART" id="SM00355">
    <property type="entry name" value="ZnF_C2H2"/>
    <property type="match status" value="33"/>
</dbReference>
<feature type="compositionally biased region" description="Acidic residues" evidence="6">
    <location>
        <begin position="1878"/>
        <end position="1901"/>
    </location>
</feature>
<dbReference type="STRING" id="6526.A0A2C9KM33"/>
<feature type="domain" description="C2H2-type" evidence="7">
    <location>
        <begin position="598"/>
        <end position="629"/>
    </location>
</feature>
<feature type="domain" description="C2H2-type" evidence="7">
    <location>
        <begin position="246"/>
        <end position="274"/>
    </location>
</feature>
<evidence type="ECO:0000256" key="3">
    <source>
        <dbReference type="ARBA" id="ARBA00022771"/>
    </source>
</evidence>
<dbReference type="RefSeq" id="XP_013082832.2">
    <property type="nucleotide sequence ID" value="XM_013227378.2"/>
</dbReference>
<feature type="compositionally biased region" description="Basic and acidic residues" evidence="6">
    <location>
        <begin position="2819"/>
        <end position="2838"/>
    </location>
</feature>
<accession>A0A2C9KM33</accession>
<feature type="compositionally biased region" description="Acidic residues" evidence="6">
    <location>
        <begin position="1862"/>
        <end position="1871"/>
    </location>
</feature>
<feature type="compositionally biased region" description="Polar residues" evidence="6">
    <location>
        <begin position="82"/>
        <end position="94"/>
    </location>
</feature>
<dbReference type="PROSITE" id="PS50157">
    <property type="entry name" value="ZINC_FINGER_C2H2_2"/>
    <property type="match status" value="6"/>
</dbReference>
<keyword evidence="4" id="KW-0862">Zinc</keyword>
<sequence>MSSNCDKDIQDTMTHEAPITDNTAADTSHDSVTNHQITEQADLDSQNATLDKKNENATNENEESMDKIKPAKEMNHSETKAGESSVSNKDSTSVMDCAEDTQEELSNGKEKSDKGVELTKSVKASPSKTDLSQNKTEDFESSSTKRFGDSEKEVDESQSPSSNGGLHSKSLDKSVKYRCPKCSRVIKDKRLVDNHSCDIEVEDEKVKITIVQDKDSNSFICKECDFSSSGHGFEEHLMCHLMIRPYQCLYCKECFINRKEISRHVHKAHNGAKMSCALRALRKAKALIKEVTTAGVISFLAKVAGKVPLERDPEKKKQGTAENNEQSEKIQSTSKESNENVIKATDGNDTTIGNDSKKISSVESIVDKKLNSSESLIKEKDVKDETMKDATDKKEPLGEDKNELCDTEKGDTNEGIDDKKNEQSTVGFSKLRQALTIEDSENVTETKKDDCKASKDSASVEDTGLKIIASYSLQDSCDQDMGKAEENVSGSSDPAVEPNFIMEPPSDSKLQEPEVLSFLGPEQPMYKSESVGGLMLPPPPLQPAPSQLHSPASFHKGEVKCSKNSNFFICGFNCLFSSMSTSEFREHSMNFHSAETFFPCFYCGHRSPNENDLVRHISNHTQTHNKSSPLLVCGNDGCRFGTNMVSDYISHIKTSHPEILEPLCYSCGITFQDLVMLQSHVEENVIHSINCPHCPSKATERRAIIDHINSAHPGKAKMVSVAKQLICNDRKVNDYEHMKHIREVMPPALTPAPGFSSNGNSVVDQILNRHEILTSHSSGSLSPTSYHSSPASKKNSENPKSPSSEGSDFGLLKIKDEVDDDFDEEEGCGGTDEATTAYTIDEDGIRRRIYVPMSERQAENYKCRYCTFIARDLKRLNCHERSHGMPPTRKERFKCMFCPQGFDSEMKFRLHITCHPGLIKFLLYRCKKCEFDTNQKHTIVKHITCNRDRKHRGFGPVEEQFSVISRSLESRVLECERCDYMSRHKIHMAIHYQRKHNILRDKGEFTIESLTPTDTPVSSYDVSYQDPSLSPSNSLMSPDKYDAMFDFPKPASSTKKTKEKLSPDGPHMTTMITERNELFNKMVSQQAALQPGQVLENQMRKFKCPICKYLLPKAADLKNHVKRHSEIGQITLVMFRCKYCSCMSTARELLYDHLREKHLGKPIALVKKIVAIDTTEVDRTFAETSMEESLDLLEESLHKEIMTSLKKPSSSPSRSQKSSSSSSSYEQLFVIPEGGETFSAALQCPKCPFKSHNKSEIVQHVSSLHSEVKVIGSDEDVDKLAKATTEDIKHAVSSSSSSSKHSVTCQEEVLIVPDDQVFKEPALCSRCDFYTMLRRDMVIHLQKNHPDISVMGRNSYPVQVSSMGRRTGLVDESCVVGSGSLDAKIRCLYENYGTQMKCLICGSERPKKFFIHVHILRHLNIYLWKCAFCVHRGLQKYKMVDHIKKIHPGKAMSVRYIRVNVEARVAQFMAQHNVVRDNISPDEGRELSSYEDSMDQNSNDSFSSRQKSPDSVNTLGSEELDEKIRCLYDFSDGVYYKCIACSNQFQRKFAVHRHIIITHLKVALLACGYCGLEGVEKHQMVDHILACHKTSPVSIQTLEVDLSEKVSEFLTKVAAGELTYCGEDSEQHNFRDIMKSITGSKFKGPKPLMGPKSKMLSSKLSKYKSAGLKLANKKFSSLVDPGVIMLGREALDRELGCLYQLRPTGQIRCLVCRWEFPRKYPLHRHIMLKHLKLNLVRCPYCPFEGVEKYNVTTHIKEEHKDMPVNIQYCQPDVKTRVKEFVNDMANLGGVSHDLIQKPRSRDSSPLVVPKIEKKDEDENEDEDNESKMHSSSSHGSLVVAMFGKKKQSSEAANDIVVKTEVVEEEGAEDESSLNVKEDEVEEEEYPDEFDEDNYNDDDDQEGLQPTFEDSDGESSFTGMRDDFDDSYAPGSYRSPAGGKPKALDVITKIKVLKAKDGPITKFYCEMCKFTSLHRSNIVRHIYKIHEKYQTHTCPLCNYQTLSLMLMHKHVDKAHPGVKYKDDSFTLNPPRIKPRSRPLIGPLSFQKKRQKLFNKKMSASSPASVSSGSAQGPKQYACAYCHYETNTQEDILKHTRVNHSQGDDFIRSPKSSSIFSKSEDRSSACWDGSKKAVKRRIVDPDGDGPYKRKKRFVFDKGDDLIQCGHCETKETSMSKMQEHINWDHPDMPFKAKRIPAWRFICKSCSVKTMATSKMKYHLNRHVNYRPYTCTNCGAFFPSPDQCRRHSRSQGHEEQYTYVRNVKKENRVEELLEGTRKLALKIQEEASKDPDFDISQTDSFISKFQDPSCNLKRSAPTGSRSAKKPKIQHVLEDGTIEESGPLKKSIGKSPQTVGVELDVTVKCYRCQFTASNVSDVKEHHIGSHPDERFLWTELDRGFTCDSTGEALPDCESVPSSSSDVGYTTRMTLGSGNSPMRFKCKTCDFSSCVIQAMKSHLKSHQPKGFICPYCSRSFSGKEKLMRHQYCLHKGQQLWVIHLRRAGVAGSTGTGKGKGKMTSIEKQIAAAKLESDLSDKESSNLGKLMKPSQQNVTMFNCSECSYSTESLYNFRLHTAEQHEEFQYKVRDVSGGTAHAKCFICCAEIVHEADIMLHVELHSQCSLYQCGYCEYIHLDRTEIQRHLESSHGPFEPRMSELEMDSKEKLRELITAKLNDSQMLLNLSPEVVLEKINDSLLSQLGCFEDSVEDGSVEDTAYEGEVTSEMASDTQEPAEDFDEGDEEGRLMVVERIDELESRNEDDSEDDDMDEGSDAHRTLDECDYEASQDSEPQAPDVPNEGMNLPGFESDLMIIQFGNINSKPVESTPDKPHEQDHMDGASEELKSSESSALMRSKDSTLLAAQQSNDQEDDENNEEPNNDNDEEDDDDDLDEVNFDNDITLASPLPMISLGDGVSMSPSNIEERSASSSPDHSELLLDV</sequence>
<dbReference type="PANTHER" id="PTHR24379">
    <property type="entry name" value="KRAB AND ZINC FINGER DOMAIN-CONTAINING"/>
    <property type="match status" value="1"/>
</dbReference>
<proteinExistence type="predicted"/>
<dbReference type="EnsemblMetazoa" id="BGLB021274-RA">
    <property type="protein sequence ID" value="BGLB021274-PA"/>
    <property type="gene ID" value="BGLB021274"/>
</dbReference>
<keyword evidence="1" id="KW-0479">Metal-binding</keyword>